<keyword evidence="2" id="KW-1185">Reference proteome</keyword>
<sequence>MKEQQQFSRPPNLSNNKLNNTETNTTSQTTFPTNLNKLINETKHQQNNNNYNNSNNFPLQHLFRRNQTSEKQGHFLLQTPLI</sequence>
<accession>A0ACB1B888</accession>
<reference evidence="1" key="1">
    <citation type="submission" date="2023-11" db="EMBL/GenBank/DDBJ databases">
        <authorList>
            <person name="Poullet M."/>
        </authorList>
    </citation>
    <scope>NUCLEOTIDE SEQUENCE</scope>
    <source>
        <strain evidence="1">E1834</strain>
    </source>
</reference>
<dbReference type="EMBL" id="CAVMJV010000185">
    <property type="protein sequence ID" value="CAK5121875.1"/>
    <property type="molecule type" value="Genomic_DNA"/>
</dbReference>
<dbReference type="Proteomes" id="UP001497535">
    <property type="component" value="Unassembled WGS sequence"/>
</dbReference>
<protein>
    <submittedName>
        <fullName evidence="1">Uncharacterized protein</fullName>
    </submittedName>
</protein>
<evidence type="ECO:0000313" key="2">
    <source>
        <dbReference type="Proteomes" id="UP001497535"/>
    </source>
</evidence>
<evidence type="ECO:0000313" key="1">
    <source>
        <dbReference type="EMBL" id="CAK5121875.1"/>
    </source>
</evidence>
<organism evidence="1 2">
    <name type="scientific">Meloidogyne enterolobii</name>
    <name type="common">Root-knot nematode worm</name>
    <name type="synonym">Meloidogyne mayaguensis</name>
    <dbReference type="NCBI Taxonomy" id="390850"/>
    <lineage>
        <taxon>Eukaryota</taxon>
        <taxon>Metazoa</taxon>
        <taxon>Ecdysozoa</taxon>
        <taxon>Nematoda</taxon>
        <taxon>Chromadorea</taxon>
        <taxon>Rhabditida</taxon>
        <taxon>Tylenchina</taxon>
        <taxon>Tylenchomorpha</taxon>
        <taxon>Tylenchoidea</taxon>
        <taxon>Meloidogynidae</taxon>
        <taxon>Meloidogyninae</taxon>
        <taxon>Meloidogyne</taxon>
    </lineage>
</organism>
<proteinExistence type="predicted"/>
<comment type="caution">
    <text evidence="1">The sequence shown here is derived from an EMBL/GenBank/DDBJ whole genome shotgun (WGS) entry which is preliminary data.</text>
</comment>
<gene>
    <name evidence="1" type="ORF">MENTE1834_LOCUS47126</name>
</gene>
<name>A0ACB1B888_MELEN</name>